<dbReference type="PANTHER" id="PTHR46579">
    <property type="entry name" value="F5/8 TYPE C DOMAIN-CONTAINING PROTEIN-RELATED"/>
    <property type="match status" value="1"/>
</dbReference>
<evidence type="ECO:0000313" key="2">
    <source>
        <dbReference type="Proteomes" id="UP000799770"/>
    </source>
</evidence>
<sequence>SSWTSSEWRMWLLTYGPVVLRHKLHRDHYINFMTFQRLYMIVSRRSISKQDCDTISLLAVEFVQSFERIYYGDDDDFVSVCTVQVHYLLHLAQDIKQLGPAGHYAQWPHER</sequence>
<accession>A0A6A5YEK0</accession>
<dbReference type="PANTHER" id="PTHR46579:SF1">
    <property type="entry name" value="F5_8 TYPE C DOMAIN-CONTAINING PROTEIN"/>
    <property type="match status" value="1"/>
</dbReference>
<organism evidence="1 2">
    <name type="scientific">Lophiotrema nucula</name>
    <dbReference type="NCBI Taxonomy" id="690887"/>
    <lineage>
        <taxon>Eukaryota</taxon>
        <taxon>Fungi</taxon>
        <taxon>Dikarya</taxon>
        <taxon>Ascomycota</taxon>
        <taxon>Pezizomycotina</taxon>
        <taxon>Dothideomycetes</taxon>
        <taxon>Pleosporomycetidae</taxon>
        <taxon>Pleosporales</taxon>
        <taxon>Lophiotremataceae</taxon>
        <taxon>Lophiotrema</taxon>
    </lineage>
</organism>
<evidence type="ECO:0008006" key="3">
    <source>
        <dbReference type="Google" id="ProtNLM"/>
    </source>
</evidence>
<name>A0A6A5YEK0_9PLEO</name>
<evidence type="ECO:0000313" key="1">
    <source>
        <dbReference type="EMBL" id="KAF2105475.1"/>
    </source>
</evidence>
<keyword evidence="2" id="KW-1185">Reference proteome</keyword>
<dbReference type="Proteomes" id="UP000799770">
    <property type="component" value="Unassembled WGS sequence"/>
</dbReference>
<feature type="non-terminal residue" evidence="1">
    <location>
        <position position="1"/>
    </location>
</feature>
<feature type="non-terminal residue" evidence="1">
    <location>
        <position position="111"/>
    </location>
</feature>
<dbReference type="AlphaFoldDB" id="A0A6A5YEK0"/>
<proteinExistence type="predicted"/>
<reference evidence="1" key="1">
    <citation type="journal article" date="2020" name="Stud. Mycol.">
        <title>101 Dothideomycetes genomes: a test case for predicting lifestyles and emergence of pathogens.</title>
        <authorList>
            <person name="Haridas S."/>
            <person name="Albert R."/>
            <person name="Binder M."/>
            <person name="Bloem J."/>
            <person name="Labutti K."/>
            <person name="Salamov A."/>
            <person name="Andreopoulos B."/>
            <person name="Baker S."/>
            <person name="Barry K."/>
            <person name="Bills G."/>
            <person name="Bluhm B."/>
            <person name="Cannon C."/>
            <person name="Castanera R."/>
            <person name="Culley D."/>
            <person name="Daum C."/>
            <person name="Ezra D."/>
            <person name="Gonzalez J."/>
            <person name="Henrissat B."/>
            <person name="Kuo A."/>
            <person name="Liang C."/>
            <person name="Lipzen A."/>
            <person name="Lutzoni F."/>
            <person name="Magnuson J."/>
            <person name="Mondo S."/>
            <person name="Nolan M."/>
            <person name="Ohm R."/>
            <person name="Pangilinan J."/>
            <person name="Park H.-J."/>
            <person name="Ramirez L."/>
            <person name="Alfaro M."/>
            <person name="Sun H."/>
            <person name="Tritt A."/>
            <person name="Yoshinaga Y."/>
            <person name="Zwiers L.-H."/>
            <person name="Turgeon B."/>
            <person name="Goodwin S."/>
            <person name="Spatafora J."/>
            <person name="Crous P."/>
            <person name="Grigoriev I."/>
        </authorList>
    </citation>
    <scope>NUCLEOTIDE SEQUENCE</scope>
    <source>
        <strain evidence="1">CBS 627.86</strain>
    </source>
</reference>
<gene>
    <name evidence="1" type="ORF">BDV96DRAFT_453667</name>
</gene>
<dbReference type="OrthoDB" id="5409723at2759"/>
<dbReference type="EMBL" id="ML977379">
    <property type="protein sequence ID" value="KAF2105475.1"/>
    <property type="molecule type" value="Genomic_DNA"/>
</dbReference>
<protein>
    <recommendedName>
        <fullName evidence="3">Fungal-type protein kinase domain-containing protein</fullName>
    </recommendedName>
</protein>